<comment type="similarity">
    <text evidence="1">Belongs to the glycosyltransferase 47 family.</text>
</comment>
<gene>
    <name evidence="4" type="ORF">KFE25_004865</name>
</gene>
<feature type="chain" id="PRO_5035212273" description="Exostosin GT47 domain-containing protein" evidence="2">
    <location>
        <begin position="23"/>
        <end position="563"/>
    </location>
</feature>
<comment type="caution">
    <text evidence="4">The sequence shown here is derived from an EMBL/GenBank/DDBJ whole genome shotgun (WGS) entry which is preliminary data.</text>
</comment>
<dbReference type="PANTHER" id="PTHR11062:SF281">
    <property type="entry name" value="EXOSTOSIN-LIKE 2"/>
    <property type="match status" value="1"/>
</dbReference>
<dbReference type="Pfam" id="PF03016">
    <property type="entry name" value="Exostosin_GT47"/>
    <property type="match status" value="1"/>
</dbReference>
<dbReference type="Proteomes" id="UP000751190">
    <property type="component" value="Unassembled WGS sequence"/>
</dbReference>
<dbReference type="GO" id="GO:0016757">
    <property type="term" value="F:glycosyltransferase activity"/>
    <property type="evidence" value="ECO:0007669"/>
    <property type="project" value="InterPro"/>
</dbReference>
<dbReference type="InterPro" id="IPR004263">
    <property type="entry name" value="Exostosin"/>
</dbReference>
<evidence type="ECO:0000313" key="5">
    <source>
        <dbReference type="Proteomes" id="UP000751190"/>
    </source>
</evidence>
<accession>A0A8J5XMM0</accession>
<feature type="signal peptide" evidence="2">
    <location>
        <begin position="1"/>
        <end position="22"/>
    </location>
</feature>
<dbReference type="AlphaFoldDB" id="A0A8J5XMM0"/>
<evidence type="ECO:0000256" key="1">
    <source>
        <dbReference type="ARBA" id="ARBA00010271"/>
    </source>
</evidence>
<reference evidence="4" key="1">
    <citation type="submission" date="2021-05" db="EMBL/GenBank/DDBJ databases">
        <title>The genome of the haptophyte Pavlova lutheri (Diacronema luteri, Pavlovales) - a model for lipid biosynthesis in eukaryotic algae.</title>
        <authorList>
            <person name="Hulatt C.J."/>
            <person name="Posewitz M.C."/>
        </authorList>
    </citation>
    <scope>NUCLEOTIDE SEQUENCE</scope>
    <source>
        <strain evidence="4">NIVA-4/92</strain>
    </source>
</reference>
<dbReference type="EMBL" id="JAGTXO010000016">
    <property type="protein sequence ID" value="KAG8463354.1"/>
    <property type="molecule type" value="Genomic_DNA"/>
</dbReference>
<proteinExistence type="inferred from homology"/>
<feature type="domain" description="Exostosin GT47" evidence="3">
    <location>
        <begin position="412"/>
        <end position="484"/>
    </location>
</feature>
<organism evidence="4 5">
    <name type="scientific">Diacronema lutheri</name>
    <name type="common">Unicellular marine alga</name>
    <name type="synonym">Monochrysis lutheri</name>
    <dbReference type="NCBI Taxonomy" id="2081491"/>
    <lineage>
        <taxon>Eukaryota</taxon>
        <taxon>Haptista</taxon>
        <taxon>Haptophyta</taxon>
        <taxon>Pavlovophyceae</taxon>
        <taxon>Pavlovales</taxon>
        <taxon>Pavlovaceae</taxon>
        <taxon>Diacronema</taxon>
    </lineage>
</organism>
<dbReference type="InterPro" id="IPR040911">
    <property type="entry name" value="Exostosin_GT47"/>
</dbReference>
<protein>
    <recommendedName>
        <fullName evidence="3">Exostosin GT47 domain-containing protein</fullName>
    </recommendedName>
</protein>
<keyword evidence="5" id="KW-1185">Reference proteome</keyword>
<evidence type="ECO:0000259" key="3">
    <source>
        <dbReference type="Pfam" id="PF03016"/>
    </source>
</evidence>
<evidence type="ECO:0000313" key="4">
    <source>
        <dbReference type="EMBL" id="KAG8463354.1"/>
    </source>
</evidence>
<dbReference type="OrthoDB" id="1924787at2759"/>
<sequence length="563" mass="61888">MAGWFAPIAMHAALHAAAAAAARPTWCDHSAPRPRVHVYDLPLEFRRPGNNWRGPPLVIRRLQASAFHERDGRCADFFLLPHFGGKPDEPKVIRMFAHVARAWPYWNATVTERRARHIMQLPCDHGPFDCNFERPVEPGKQPLSALGINPADPDRLVLFFVFNGAADRRTRFAHGTDVRLPTPHKHLCGPLCSYHLAELRELSPWARPPGAARNAELERPRPIKFFWAGSSRHTGDARALLLSNWEGKSGWRVIRLGARSPAAAAVATAAVAAAALRKAKTRPVGTRGALDSIARLRRKQQLREALSAARPSGARASRGFTPSEAYAGPPVALRARHDGVAAPDAPVVTTASLATLRGDAAGWPPSSRAARRLGARARQRRLYAPPAPRKGALPPDAVATVGTVRAPARPNLAREMAAADFCGSPPGWDFGDSDRYLPAVLLGCIPVFFSRHEYRPLEEVIAWDEVSLRVSVEDVERLDEILAAVPAARVVRMRRAMAAVWERLLYSSYAPSFETLGNDFHEFNFGPRRPNVTSYLGEDGSRDAFAGIMDVLRARVQAWERAG</sequence>
<keyword evidence="2" id="KW-0732">Signal</keyword>
<name>A0A8J5XMM0_DIALT</name>
<evidence type="ECO:0000256" key="2">
    <source>
        <dbReference type="SAM" id="SignalP"/>
    </source>
</evidence>
<dbReference type="PANTHER" id="PTHR11062">
    <property type="entry name" value="EXOSTOSIN HEPARAN SULFATE GLYCOSYLTRANSFERASE -RELATED"/>
    <property type="match status" value="1"/>
</dbReference>